<accession>A0A8S1U0H4</accession>
<dbReference type="Proteomes" id="UP000689195">
    <property type="component" value="Unassembled WGS sequence"/>
</dbReference>
<dbReference type="AlphaFoldDB" id="A0A8S1U0H4"/>
<organism evidence="1 2">
    <name type="scientific">Paramecium pentaurelia</name>
    <dbReference type="NCBI Taxonomy" id="43138"/>
    <lineage>
        <taxon>Eukaryota</taxon>
        <taxon>Sar</taxon>
        <taxon>Alveolata</taxon>
        <taxon>Ciliophora</taxon>
        <taxon>Intramacronucleata</taxon>
        <taxon>Oligohymenophorea</taxon>
        <taxon>Peniculida</taxon>
        <taxon>Parameciidae</taxon>
        <taxon>Paramecium</taxon>
    </lineage>
</organism>
<keyword evidence="2" id="KW-1185">Reference proteome</keyword>
<evidence type="ECO:0000313" key="2">
    <source>
        <dbReference type="Proteomes" id="UP000689195"/>
    </source>
</evidence>
<dbReference type="EMBL" id="CAJJDO010000031">
    <property type="protein sequence ID" value="CAD8158018.1"/>
    <property type="molecule type" value="Genomic_DNA"/>
</dbReference>
<sequence>MGRLFLSINRADDPVKQLRPFTISFSEDNSPPKKFNLTNQPALQYIKQNRKKLQFSLYQITQRDYYNPSYLQTRSPLNYQLQNIQNTTKSIQQKKTQFGKSFCQKYKTLSINDSNQQEIYKRIDFKQKILERMSQIRNRSITCKLPESNQFHIIQTQICVQSPEFQIKNEEILTQRPPQSRVNSSFQKCKKICLVKPAIYTLGLNVEKCKIIDRMKTISSSPQERPYKVKTFKINNVQDKQQRQNIDKHNIQQLNFKKKSSITLNKWEYSDFEND</sequence>
<dbReference type="OrthoDB" id="292164at2759"/>
<gene>
    <name evidence="1" type="ORF">PPENT_87.1.T0310118</name>
</gene>
<reference evidence="1" key="1">
    <citation type="submission" date="2021-01" db="EMBL/GenBank/DDBJ databases">
        <authorList>
            <consortium name="Genoscope - CEA"/>
            <person name="William W."/>
        </authorList>
    </citation>
    <scope>NUCLEOTIDE SEQUENCE</scope>
</reference>
<name>A0A8S1U0H4_9CILI</name>
<proteinExistence type="predicted"/>
<protein>
    <submittedName>
        <fullName evidence="1">Uncharacterized protein</fullName>
    </submittedName>
</protein>
<comment type="caution">
    <text evidence="1">The sequence shown here is derived from an EMBL/GenBank/DDBJ whole genome shotgun (WGS) entry which is preliminary data.</text>
</comment>
<evidence type="ECO:0000313" key="1">
    <source>
        <dbReference type="EMBL" id="CAD8158018.1"/>
    </source>
</evidence>